<keyword evidence="1" id="KW-0472">Membrane</keyword>
<name>A0AA37MZ59_9FIRM</name>
<dbReference type="RefSeq" id="WP_238317927.1">
    <property type="nucleotide sequence ID" value="NZ_BQKV01000106.1"/>
</dbReference>
<sequence>MNAAQKQSATQSQKLMIFVLSMSLYGLATLFTELIPKFQLGLVELSVEYFLFIPLTLAILFDPLSAALGAATGELVFSEIMLGQFGGLGELEKFLTVTIGVYIAGRMVRDPSNRAMVGLAAITGTAAQLAMGTLVDIAKVQFAVEDFEAVAGLPESVFATEGFAFLNDLLFSGILFCLLPTLYLVPRLYGKIEPLLGMAPRTAASAVAGLSPKALVVCALGFVCAVLAELAATAGMSLIDWEAEWAESGTALALGMVTAAAVAVAALLVAKKNSERNVTR</sequence>
<comment type="caution">
    <text evidence="3">The sequence shown here is derived from an EMBL/GenBank/DDBJ whole genome shotgun (WGS) entry which is preliminary data.</text>
</comment>
<reference evidence="3" key="1">
    <citation type="journal article" date="2022" name="Int. J. Syst. Evol. Microbiol.">
        <title>Genome-based, phenotypic and chemotaxonomic classification of Faecalibacterium strains: proposal of three novel species Faecalibacterium duncaniae sp. nov., Faecalibacterium hattorii sp. nov. and Faecalibacterium gallinarum sp. nov. .</title>
        <authorList>
            <person name="Sakamoto M."/>
            <person name="Sakurai N."/>
            <person name="Tanno H."/>
            <person name="Iino T."/>
            <person name="Ohkuma M."/>
            <person name="Endo A."/>
        </authorList>
    </citation>
    <scope>NUCLEOTIDE SEQUENCE</scope>
    <source>
        <strain evidence="3">JCM 17207</strain>
    </source>
</reference>
<evidence type="ECO:0000256" key="1">
    <source>
        <dbReference type="SAM" id="Phobius"/>
    </source>
</evidence>
<feature type="transmembrane region" description="Helical" evidence="1">
    <location>
        <begin position="214"/>
        <end position="239"/>
    </location>
</feature>
<feature type="transmembrane region" description="Helical" evidence="1">
    <location>
        <begin position="115"/>
        <end position="135"/>
    </location>
</feature>
<feature type="transmembrane region" description="Helical" evidence="1">
    <location>
        <begin position="15"/>
        <end position="35"/>
    </location>
</feature>
<dbReference type="AlphaFoldDB" id="A0AA37MZ59"/>
<dbReference type="InterPro" id="IPR058484">
    <property type="entry name" value="DUF8171"/>
</dbReference>
<keyword evidence="1" id="KW-1133">Transmembrane helix</keyword>
<gene>
    <name evidence="3" type="ORF">JCM17207_23410</name>
</gene>
<evidence type="ECO:0000313" key="4">
    <source>
        <dbReference type="Proteomes" id="UP001055185"/>
    </source>
</evidence>
<keyword evidence="1" id="KW-0812">Transmembrane</keyword>
<dbReference type="EMBL" id="BQKV01000106">
    <property type="protein sequence ID" value="GJN65716.1"/>
    <property type="molecule type" value="Genomic_DNA"/>
</dbReference>
<organism evidence="3 4">
    <name type="scientific">Faecalibacterium gallinarum</name>
    <dbReference type="NCBI Taxonomy" id="2903556"/>
    <lineage>
        <taxon>Bacteria</taxon>
        <taxon>Bacillati</taxon>
        <taxon>Bacillota</taxon>
        <taxon>Clostridia</taxon>
        <taxon>Eubacteriales</taxon>
        <taxon>Oscillospiraceae</taxon>
        <taxon>Faecalibacterium</taxon>
    </lineage>
</organism>
<accession>A0AA37MZ59</accession>
<feature type="domain" description="DUF8171" evidence="2">
    <location>
        <begin position="16"/>
        <end position="277"/>
    </location>
</feature>
<keyword evidence="4" id="KW-1185">Reference proteome</keyword>
<protein>
    <recommendedName>
        <fullName evidence="2">DUF8171 domain-containing protein</fullName>
    </recommendedName>
</protein>
<feature type="transmembrane region" description="Helical" evidence="1">
    <location>
        <begin position="163"/>
        <end position="185"/>
    </location>
</feature>
<evidence type="ECO:0000313" key="3">
    <source>
        <dbReference type="EMBL" id="GJN65716.1"/>
    </source>
</evidence>
<proteinExistence type="predicted"/>
<feature type="transmembrane region" description="Helical" evidence="1">
    <location>
        <begin position="251"/>
        <end position="270"/>
    </location>
</feature>
<dbReference type="Proteomes" id="UP001055185">
    <property type="component" value="Unassembled WGS sequence"/>
</dbReference>
<dbReference type="Pfam" id="PF26509">
    <property type="entry name" value="DUF8171"/>
    <property type="match status" value="1"/>
</dbReference>
<feature type="transmembrane region" description="Helical" evidence="1">
    <location>
        <begin position="47"/>
        <end position="71"/>
    </location>
</feature>
<evidence type="ECO:0000259" key="2">
    <source>
        <dbReference type="Pfam" id="PF26509"/>
    </source>
</evidence>